<dbReference type="PROSITE" id="PS51470">
    <property type="entry name" value="FG_GAP"/>
    <property type="match status" value="1"/>
</dbReference>
<evidence type="ECO:0000256" key="1">
    <source>
        <dbReference type="PROSITE-ProRule" id="PRU00803"/>
    </source>
</evidence>
<feature type="region of interest" description="Disordered" evidence="2">
    <location>
        <begin position="373"/>
        <end position="406"/>
    </location>
</feature>
<keyword evidence="5" id="KW-1185">Reference proteome</keyword>
<dbReference type="InterPro" id="IPR011044">
    <property type="entry name" value="Quino_amine_DH_bsu"/>
</dbReference>
<protein>
    <submittedName>
        <fullName evidence="4">Uncharacterized protein</fullName>
    </submittedName>
</protein>
<evidence type="ECO:0000256" key="3">
    <source>
        <dbReference type="SAM" id="Phobius"/>
    </source>
</evidence>
<feature type="region of interest" description="Disordered" evidence="2">
    <location>
        <begin position="85"/>
        <end position="152"/>
    </location>
</feature>
<feature type="compositionally biased region" description="Basic residues" evidence="2">
    <location>
        <begin position="130"/>
        <end position="145"/>
    </location>
</feature>
<reference evidence="4" key="1">
    <citation type="submission" date="2020-06" db="EMBL/GenBank/DDBJ databases">
        <authorList>
            <consortium name="Plant Systems Biology data submission"/>
        </authorList>
    </citation>
    <scope>NUCLEOTIDE SEQUENCE</scope>
    <source>
        <strain evidence="4">D6</strain>
    </source>
</reference>
<feature type="region of interest" description="Disordered" evidence="2">
    <location>
        <begin position="420"/>
        <end position="439"/>
    </location>
</feature>
<dbReference type="InterPro" id="IPR013519">
    <property type="entry name" value="Int_alpha_beta-p"/>
</dbReference>
<dbReference type="Proteomes" id="UP001153069">
    <property type="component" value="Unassembled WGS sequence"/>
</dbReference>
<proteinExistence type="predicted"/>
<feature type="transmembrane region" description="Helical" evidence="3">
    <location>
        <begin position="218"/>
        <end position="239"/>
    </location>
</feature>
<dbReference type="InterPro" id="IPR015943">
    <property type="entry name" value="WD40/YVTN_repeat-like_dom_sf"/>
</dbReference>
<feature type="region of interest" description="Disordered" evidence="2">
    <location>
        <begin position="276"/>
        <end position="295"/>
    </location>
</feature>
<dbReference type="EMBL" id="CAICTM010001943">
    <property type="protein sequence ID" value="CAB9527122.1"/>
    <property type="molecule type" value="Genomic_DNA"/>
</dbReference>
<sequence>MVIAASVVNVDELSGMSSSSSSSSGLGSSASFHLPKDFRTSGVGASANHNDSMALEEIVSDLYPLGSPDRKPSTATAAVLEASLSALDHTNPNPTRTSSAGRAGVSNSRTSTGVRSSSASTAVYSNGYHQHNHNQHNNGRHHRRSGNPSVEQYPEDELVVNNFDRTKNASRLERFQLAHHRSGLGESQIATRNLTGLDMSRHRAHEQTKAKVVRAAQVLGCITCLLIVTAITLAIAIPLRNNSQSKAGMDDTAVAGAANNGNNLLIYDSNGTLLSSNGTTAEQQQQDASTTNEKDNQLWFSGYNATNVRLQSTVRSNYTQVALVTRSATGAILQLGEPITGAHSVTLSRDGNRFAVLATQGPQQRDFLEVWEWQTPPPPTTSPTSSTSTSSSSNTTNTNTTTTSFPWSWQQMGFGISVGGSSSSSAATTTTTTTSPSTTTALARNGYLIAGHERVFYWNQSKTTNTEECTTTTTTTTATTSRSAAQCNEGNNWQLQGGTVVDTTNANQPWASVALNADGTRLVAVGANDHVVRVYQFSSTRRWEPLGDPLRLQDGQGLPLQPAQCDVSMSATGDRIAIGTRQRDTAGYVHVFKWQGSEWMPMGSNFWAATVALSASGNRVVLGGPQAAVTVYDWTGGSSNSTNENDDDKWVQVGSTLYGRKEDDVFGYSVATTDDGTKFVVGSLEQSSSESATGYVRVYTWSDGLADWEQVGGDVNGVPGIDDGFGSRVDIAKFNGNRIAVSTHKQTSAGGATTTTSANTKVFAVIAKPTLVMGNR</sequence>
<keyword evidence="3" id="KW-1133">Transmembrane helix</keyword>
<organism evidence="4 5">
    <name type="scientific">Seminavis robusta</name>
    <dbReference type="NCBI Taxonomy" id="568900"/>
    <lineage>
        <taxon>Eukaryota</taxon>
        <taxon>Sar</taxon>
        <taxon>Stramenopiles</taxon>
        <taxon>Ochrophyta</taxon>
        <taxon>Bacillariophyta</taxon>
        <taxon>Bacillariophyceae</taxon>
        <taxon>Bacillariophycidae</taxon>
        <taxon>Naviculales</taxon>
        <taxon>Naviculaceae</taxon>
        <taxon>Seminavis</taxon>
    </lineage>
</organism>
<dbReference type="SUPFAM" id="SSF50969">
    <property type="entry name" value="YVTN repeat-like/Quinoprotein amine dehydrogenase"/>
    <property type="match status" value="1"/>
</dbReference>
<comment type="caution">
    <text evidence="4">The sequence shown here is derived from an EMBL/GenBank/DDBJ whole genome shotgun (WGS) entry which is preliminary data.</text>
</comment>
<keyword evidence="3" id="KW-0472">Membrane</keyword>
<feature type="compositionally biased region" description="Polar residues" evidence="2">
    <location>
        <begin position="88"/>
        <end position="123"/>
    </location>
</feature>
<evidence type="ECO:0000313" key="5">
    <source>
        <dbReference type="Proteomes" id="UP001153069"/>
    </source>
</evidence>
<evidence type="ECO:0000256" key="2">
    <source>
        <dbReference type="SAM" id="MobiDB-lite"/>
    </source>
</evidence>
<name>A0A9N8ES45_9STRA</name>
<feature type="repeat" description="FG-GAP" evidence="1">
    <location>
        <begin position="652"/>
        <end position="708"/>
    </location>
</feature>
<dbReference type="AlphaFoldDB" id="A0A9N8ES45"/>
<feature type="compositionally biased region" description="Low complexity" evidence="2">
    <location>
        <begin position="421"/>
        <end position="439"/>
    </location>
</feature>
<evidence type="ECO:0000313" key="4">
    <source>
        <dbReference type="EMBL" id="CAB9527122.1"/>
    </source>
</evidence>
<accession>A0A9N8ES45</accession>
<keyword evidence="3" id="KW-0812">Transmembrane</keyword>
<dbReference type="SUPFAM" id="SSF69322">
    <property type="entry name" value="Tricorn protease domain 2"/>
    <property type="match status" value="1"/>
</dbReference>
<gene>
    <name evidence="4" type="ORF">SEMRO_1945_G306970.1</name>
</gene>
<feature type="compositionally biased region" description="Low complexity" evidence="2">
    <location>
        <begin position="382"/>
        <end position="404"/>
    </location>
</feature>
<dbReference type="Gene3D" id="2.130.10.10">
    <property type="entry name" value="YVTN repeat-like/Quinoprotein amine dehydrogenase"/>
    <property type="match status" value="1"/>
</dbReference>
<feature type="compositionally biased region" description="Polar residues" evidence="2">
    <location>
        <begin position="276"/>
        <end position="291"/>
    </location>
</feature>